<organism evidence="2 3">
    <name type="scientific">Allohahella marinimesophila</name>
    <dbReference type="NCBI Taxonomy" id="1054972"/>
    <lineage>
        <taxon>Bacteria</taxon>
        <taxon>Pseudomonadati</taxon>
        <taxon>Pseudomonadota</taxon>
        <taxon>Gammaproteobacteria</taxon>
        <taxon>Oceanospirillales</taxon>
        <taxon>Hahellaceae</taxon>
        <taxon>Allohahella</taxon>
    </lineage>
</organism>
<sequence>MKTQAESSRMRLHGGAVCCTILLTQLSSAVMADLRAVPGLNGVQTATADAVQTICPQMATLNGSGELSSTQQALFFRCRELVQTSNELQRSGASEFSLGLSEEGLAEALQRVAPEETEIMGAGVTDTSHDQLTNLASRMQALRTGLAINSTSGLAWNFESGSGGAAGDEHYSRLGVFINGIYGTGDRDGSAEENGFDYDAYGLTAGLDYALSDALILGLALGYSQSEADIENRSGSFDTDGNSLSLYATYQLEKIYLEASLTYGLYDYEGDRNIVYGGTPDAAAVSQSVSGDTEGDQFAYSLALGFNEAIDRLGLHVFGRVQGIDADIDAYDESGSELAMRVADQSVESLQLIAGGQLSYTIDQSYGALLPYIGVAFHFETEDDARDVTAQYLFDPTNTAFTFSTEEGDSSFSILSLGASVVLAQGRQLFINVDTVLGMEDVTSNTVTAGARFEL</sequence>
<keyword evidence="3" id="KW-1185">Reference proteome</keyword>
<dbReference type="InterPro" id="IPR006315">
    <property type="entry name" value="OM_autotransptr_brl_dom"/>
</dbReference>
<evidence type="ECO:0000259" key="1">
    <source>
        <dbReference type="PROSITE" id="PS51208"/>
    </source>
</evidence>
<dbReference type="Proteomes" id="UP001501337">
    <property type="component" value="Unassembled WGS sequence"/>
</dbReference>
<comment type="caution">
    <text evidence="2">The sequence shown here is derived from an EMBL/GenBank/DDBJ whole genome shotgun (WGS) entry which is preliminary data.</text>
</comment>
<reference evidence="3" key="1">
    <citation type="journal article" date="2019" name="Int. J. Syst. Evol. Microbiol.">
        <title>The Global Catalogue of Microorganisms (GCM) 10K type strain sequencing project: providing services to taxonomists for standard genome sequencing and annotation.</title>
        <authorList>
            <consortium name="The Broad Institute Genomics Platform"/>
            <consortium name="The Broad Institute Genome Sequencing Center for Infectious Disease"/>
            <person name="Wu L."/>
            <person name="Ma J."/>
        </authorList>
    </citation>
    <scope>NUCLEOTIDE SEQUENCE [LARGE SCALE GENOMIC DNA]</scope>
    <source>
        <strain evidence="3">JCM 17555</strain>
    </source>
</reference>
<dbReference type="PROSITE" id="PS51208">
    <property type="entry name" value="AUTOTRANSPORTER"/>
    <property type="match status" value="1"/>
</dbReference>
<feature type="domain" description="Autotransporter" evidence="1">
    <location>
        <begin position="169"/>
        <end position="455"/>
    </location>
</feature>
<name>A0ABP7PHI0_9GAMM</name>
<dbReference type="RefSeq" id="WP_344806697.1">
    <property type="nucleotide sequence ID" value="NZ_BAABBO010000010.1"/>
</dbReference>
<dbReference type="NCBIfam" id="TIGR01414">
    <property type="entry name" value="autotrans_barl"/>
    <property type="match status" value="1"/>
</dbReference>
<dbReference type="SMART" id="SM00869">
    <property type="entry name" value="Autotransporter"/>
    <property type="match status" value="1"/>
</dbReference>
<dbReference type="EMBL" id="BAABBO010000010">
    <property type="protein sequence ID" value="GAA3965582.1"/>
    <property type="molecule type" value="Genomic_DNA"/>
</dbReference>
<dbReference type="InterPro" id="IPR036709">
    <property type="entry name" value="Autotransporte_beta_dom_sf"/>
</dbReference>
<proteinExistence type="predicted"/>
<protein>
    <recommendedName>
        <fullName evidence="1">Autotransporter domain-containing protein</fullName>
    </recommendedName>
</protein>
<dbReference type="Pfam" id="PF03797">
    <property type="entry name" value="Autotransporter"/>
    <property type="match status" value="1"/>
</dbReference>
<gene>
    <name evidence="2" type="ORF">GCM10022278_24280</name>
</gene>
<dbReference type="InterPro" id="IPR005546">
    <property type="entry name" value="Autotransporte_beta"/>
</dbReference>
<evidence type="ECO:0000313" key="3">
    <source>
        <dbReference type="Proteomes" id="UP001501337"/>
    </source>
</evidence>
<accession>A0ABP7PHI0</accession>
<evidence type="ECO:0000313" key="2">
    <source>
        <dbReference type="EMBL" id="GAA3965582.1"/>
    </source>
</evidence>
<dbReference type="SUPFAM" id="SSF103515">
    <property type="entry name" value="Autotransporter"/>
    <property type="match status" value="1"/>
</dbReference>
<dbReference type="Gene3D" id="2.40.128.130">
    <property type="entry name" value="Autotransporter beta-domain"/>
    <property type="match status" value="1"/>
</dbReference>